<name>G2J7Z8_9BURK</name>
<feature type="domain" description="N-acetylmuramoyl-L-alanine amidase" evidence="6">
    <location>
        <begin position="6"/>
        <end position="159"/>
    </location>
</feature>
<evidence type="ECO:0000256" key="2">
    <source>
        <dbReference type="ARBA" id="ARBA00007553"/>
    </source>
</evidence>
<sequence>MSYRIDSSFVSENQDARVQILVLHYTENSFERALELLTKKAHGVSAHYLIPEQAAEMSQPFPVYQLVPEHGCAYHAGVSFWQGARLLNASSVGIEMANLGFAHEDQGLPLMARRWIPYPEAQFQAVGALAREIAARYQIAPHRVVGHSDIAPQRKIDPGPLFSWERLYREFGVGAWPDEDTVAFYTRHFPYSDDIRALQGKLAAYGYEAAQDGRFNEAMQKVVAAFQIHFRPARYDGALDIETAAILDALLEKYRNAQRPELNITS</sequence>
<evidence type="ECO:0000256" key="1">
    <source>
        <dbReference type="ARBA" id="ARBA00001561"/>
    </source>
</evidence>
<dbReference type="GO" id="GO:0008745">
    <property type="term" value="F:N-acetylmuramoyl-L-alanine amidase activity"/>
    <property type="evidence" value="ECO:0007669"/>
    <property type="project" value="UniProtKB-EC"/>
</dbReference>
<comment type="similarity">
    <text evidence="2">Belongs to the N-acetylmuramoyl-L-alanine amidase 2 family.</text>
</comment>
<keyword evidence="8" id="KW-1185">Reference proteome</keyword>
<evidence type="ECO:0000256" key="4">
    <source>
        <dbReference type="ARBA" id="ARBA00022801"/>
    </source>
</evidence>
<evidence type="ECO:0000256" key="5">
    <source>
        <dbReference type="ARBA" id="ARBA00023316"/>
    </source>
</evidence>
<comment type="caution">
    <text evidence="7">The sequence shown here is derived from an EMBL/GenBank/DDBJ whole genome shotgun (WGS) entry which is preliminary data.</text>
</comment>
<dbReference type="PANTHER" id="PTHR30417:SF1">
    <property type="entry name" value="N-ACETYLMURAMOYL-L-ALANINE AMIDASE AMID"/>
    <property type="match status" value="1"/>
</dbReference>
<evidence type="ECO:0000313" key="7">
    <source>
        <dbReference type="EMBL" id="CCD28895.1"/>
    </source>
</evidence>
<dbReference type="CDD" id="cd06583">
    <property type="entry name" value="PGRP"/>
    <property type="match status" value="1"/>
</dbReference>
<dbReference type="Pfam" id="PF01510">
    <property type="entry name" value="Amidase_2"/>
    <property type="match status" value="1"/>
</dbReference>
<dbReference type="EMBL" id="CAFB01000035">
    <property type="protein sequence ID" value="CCD28895.1"/>
    <property type="molecule type" value="Genomic_DNA"/>
</dbReference>
<dbReference type="Gene3D" id="3.40.80.10">
    <property type="entry name" value="Peptidoglycan recognition protein-like"/>
    <property type="match status" value="1"/>
</dbReference>
<accession>G2J7Z8</accession>
<gene>
    <name evidence="7" type="primary">amiD</name>
    <name evidence="7" type="ORF">CAGGBEG34_190064</name>
</gene>
<organism evidence="7 8">
    <name type="scientific">Candidatus Glomeribacter gigasporarum BEG34</name>
    <dbReference type="NCBI Taxonomy" id="1070319"/>
    <lineage>
        <taxon>Bacteria</taxon>
        <taxon>Pseudomonadati</taxon>
        <taxon>Pseudomonadota</taxon>
        <taxon>Betaproteobacteria</taxon>
        <taxon>Burkholderiales</taxon>
        <taxon>Burkholderiaceae</taxon>
        <taxon>Candidatus Glomeribacter</taxon>
    </lineage>
</organism>
<dbReference type="InterPro" id="IPR036505">
    <property type="entry name" value="Amidase/PGRP_sf"/>
</dbReference>
<keyword evidence="5" id="KW-0961">Cell wall biogenesis/degradation</keyword>
<dbReference type="InterPro" id="IPR002502">
    <property type="entry name" value="Amidase_domain"/>
</dbReference>
<dbReference type="InterPro" id="IPR036365">
    <property type="entry name" value="PGBD-like_sf"/>
</dbReference>
<dbReference type="GO" id="GO:0009253">
    <property type="term" value="P:peptidoglycan catabolic process"/>
    <property type="evidence" value="ECO:0007669"/>
    <property type="project" value="InterPro"/>
</dbReference>
<dbReference type="SUPFAM" id="SSF55846">
    <property type="entry name" value="N-acetylmuramoyl-L-alanine amidase-like"/>
    <property type="match status" value="1"/>
</dbReference>
<dbReference type="InterPro" id="IPR051206">
    <property type="entry name" value="NAMLAA_amidase_2"/>
</dbReference>
<dbReference type="Proteomes" id="UP000054051">
    <property type="component" value="Unassembled WGS sequence"/>
</dbReference>
<dbReference type="GO" id="GO:0009254">
    <property type="term" value="P:peptidoglycan turnover"/>
    <property type="evidence" value="ECO:0007669"/>
    <property type="project" value="TreeGrafter"/>
</dbReference>
<dbReference type="RefSeq" id="WP_006682155.1">
    <property type="nucleotide sequence ID" value="NZ_CAFB01000035.1"/>
</dbReference>
<dbReference type="InterPro" id="IPR002477">
    <property type="entry name" value="Peptidoglycan-bd-like"/>
</dbReference>
<protein>
    <recommendedName>
        <fullName evidence="3">N-acetylmuramoyl-L-alanine amidase</fullName>
        <ecNumber evidence="3">3.5.1.28</ecNumber>
    </recommendedName>
</protein>
<dbReference type="Gene3D" id="1.10.101.10">
    <property type="entry name" value="PGBD-like superfamily/PGBD"/>
    <property type="match status" value="1"/>
</dbReference>
<keyword evidence="4 7" id="KW-0378">Hydrolase</keyword>
<dbReference type="GO" id="GO:0019867">
    <property type="term" value="C:outer membrane"/>
    <property type="evidence" value="ECO:0007669"/>
    <property type="project" value="TreeGrafter"/>
</dbReference>
<reference evidence="7 8" key="1">
    <citation type="submission" date="2011-08" db="EMBL/GenBank/DDBJ databases">
        <title>The genome of the obligate endobacterium of an arbuscular mycorrhizal fungus reveals an interphylum network of nutritional interactions.</title>
        <authorList>
            <person name="Ghignone S."/>
            <person name="Salvioli A."/>
            <person name="Anca I."/>
            <person name="Lumini E."/>
            <person name="Ortu G."/>
            <person name="Petiti L."/>
            <person name="Cruveiller S."/>
            <person name="Bianciotto V."/>
            <person name="Piffanelli P."/>
            <person name="Lanfranco L."/>
            <person name="Bonfante P."/>
        </authorList>
    </citation>
    <scope>NUCLEOTIDE SEQUENCE [LARGE SCALE GENOMIC DNA]</scope>
    <source>
        <strain evidence="7 8">BEG34</strain>
    </source>
</reference>
<dbReference type="SMART" id="SM00644">
    <property type="entry name" value="Ami_2"/>
    <property type="match status" value="1"/>
</dbReference>
<dbReference type="FunFam" id="3.40.80.10:FF:000003">
    <property type="entry name" value="N-acetylmuramoyl-L-alanine amidase"/>
    <property type="match status" value="1"/>
</dbReference>
<dbReference type="STRING" id="1070319.CAGGBEG34_190064"/>
<dbReference type="EC" id="3.5.1.28" evidence="3"/>
<evidence type="ECO:0000313" key="8">
    <source>
        <dbReference type="Proteomes" id="UP000054051"/>
    </source>
</evidence>
<dbReference type="SUPFAM" id="SSF47090">
    <property type="entry name" value="PGBD-like"/>
    <property type="match status" value="1"/>
</dbReference>
<proteinExistence type="inferred from homology"/>
<evidence type="ECO:0000256" key="3">
    <source>
        <dbReference type="ARBA" id="ARBA00011901"/>
    </source>
</evidence>
<dbReference type="GO" id="GO:0071555">
    <property type="term" value="P:cell wall organization"/>
    <property type="evidence" value="ECO:0007669"/>
    <property type="project" value="UniProtKB-KW"/>
</dbReference>
<dbReference type="PANTHER" id="PTHR30417">
    <property type="entry name" value="N-ACETYLMURAMOYL-L-ALANINE AMIDASE AMID"/>
    <property type="match status" value="1"/>
</dbReference>
<evidence type="ECO:0000259" key="6">
    <source>
        <dbReference type="SMART" id="SM00644"/>
    </source>
</evidence>
<dbReference type="InterPro" id="IPR036366">
    <property type="entry name" value="PGBDSf"/>
</dbReference>
<dbReference type="eggNOG" id="COG3023">
    <property type="taxonomic scope" value="Bacteria"/>
</dbReference>
<comment type="catalytic activity">
    <reaction evidence="1">
        <text>Hydrolyzes the link between N-acetylmuramoyl residues and L-amino acid residues in certain cell-wall glycopeptides.</text>
        <dbReference type="EC" id="3.5.1.28"/>
    </reaction>
</comment>
<dbReference type="AlphaFoldDB" id="G2J7Z8"/>
<dbReference type="Pfam" id="PF01471">
    <property type="entry name" value="PG_binding_1"/>
    <property type="match status" value="1"/>
</dbReference>